<feature type="domain" description="VQ" evidence="5">
    <location>
        <begin position="284"/>
        <end position="306"/>
    </location>
</feature>
<evidence type="ECO:0000259" key="5">
    <source>
        <dbReference type="Pfam" id="PF05678"/>
    </source>
</evidence>
<comment type="subcellular location">
    <subcellularLocation>
        <location evidence="1">Nucleus</location>
    </subcellularLocation>
</comment>
<dbReference type="PANTHER" id="PTHR33402">
    <property type="entry name" value="VQ MOTIF-CONTAINING PROTEIN 11-LIKE"/>
    <property type="match status" value="1"/>
</dbReference>
<proteinExistence type="predicted"/>
<evidence type="ECO:0000256" key="2">
    <source>
        <dbReference type="ARBA" id="ARBA00022553"/>
    </source>
</evidence>
<feature type="compositionally biased region" description="Low complexity" evidence="4">
    <location>
        <begin position="239"/>
        <end position="260"/>
    </location>
</feature>
<name>A0A9E7LCX6_9LILI</name>
<evidence type="ECO:0000313" key="6">
    <source>
        <dbReference type="EMBL" id="URE46145.1"/>
    </source>
</evidence>
<keyword evidence="2" id="KW-0597">Phosphoprotein</keyword>
<feature type="region of interest" description="Disordered" evidence="4">
    <location>
        <begin position="437"/>
        <end position="461"/>
    </location>
</feature>
<evidence type="ECO:0000256" key="3">
    <source>
        <dbReference type="ARBA" id="ARBA00023242"/>
    </source>
</evidence>
<reference evidence="6" key="1">
    <citation type="submission" date="2022-05" db="EMBL/GenBank/DDBJ databases">
        <title>The Musa troglodytarum L. genome provides insights into the mechanism of non-climacteric behaviour and enrichment of carotenoids.</title>
        <authorList>
            <person name="Wang J."/>
        </authorList>
    </citation>
    <scope>NUCLEOTIDE SEQUENCE</scope>
    <source>
        <tissue evidence="6">Leaf</tissue>
    </source>
</reference>
<feature type="non-terminal residue" evidence="6">
    <location>
        <position position="461"/>
    </location>
</feature>
<dbReference type="EMBL" id="CP097511">
    <property type="protein sequence ID" value="URE46145.1"/>
    <property type="molecule type" value="Genomic_DNA"/>
</dbReference>
<sequence>MAVSMQSFSIREYAARMRSVNYDKCWPFAEERTGRSLPPIPTRRFRWWVDEMRTARSAGEAVDPVERAAVGVAVETRDGPGVDSADDGRGLDAGGDEALALEGQMKAPLPSMAKQRTLKKRSLLELFAVAPPIHGLQELDDSDGDGDKEQGEEAAAVKSDCGIGDGGDVLELMKRKKRGMEGWKRRVRQQIGANKKLKVTRKMMTKKKKLKVEIRAAKKEEVFPSLDQMEDHSKAQETNCSSSSNYSCNNGASTPAAAPSPSSPPALPPKTIPKACEVNPYPMTFVQADTSSFKQVVQMLTGSAETVAAAAAASAAAAGSTAQRAPVAPATKATGPKKPAFKLYERRNSLKNLKVLSPLIPAFFNSNPSSLVAAAGFSPRKQPEILSPSMLDFPSLVLSPVTPLIPDPFNRPPHHPTSAAAKWAEDRAIAEKGFYLHPSPRASTDAEPPRLLPLFPVTSPR</sequence>
<accession>A0A9E7LCX6</accession>
<dbReference type="AlphaFoldDB" id="A0A9E7LCX6"/>
<dbReference type="Proteomes" id="UP001055439">
    <property type="component" value="Chromosome 9"/>
</dbReference>
<dbReference type="Pfam" id="PF05678">
    <property type="entry name" value="VQ"/>
    <property type="match status" value="1"/>
</dbReference>
<keyword evidence="7" id="KW-1185">Reference proteome</keyword>
<evidence type="ECO:0000256" key="4">
    <source>
        <dbReference type="SAM" id="MobiDB-lite"/>
    </source>
</evidence>
<dbReference type="GO" id="GO:0005634">
    <property type="term" value="C:nucleus"/>
    <property type="evidence" value="ECO:0007669"/>
    <property type="project" value="UniProtKB-SubCell"/>
</dbReference>
<keyword evidence="3" id="KW-0539">Nucleus</keyword>
<dbReference type="InterPro" id="IPR039611">
    <property type="entry name" value="VQ_4/11/13/19/31/33"/>
</dbReference>
<dbReference type="PANTHER" id="PTHR33402:SF45">
    <property type="entry name" value="OS01G0201250 PROTEIN"/>
    <property type="match status" value="1"/>
</dbReference>
<feature type="region of interest" description="Disordered" evidence="4">
    <location>
        <begin position="135"/>
        <end position="160"/>
    </location>
</feature>
<feature type="region of interest" description="Disordered" evidence="4">
    <location>
        <begin position="225"/>
        <end position="273"/>
    </location>
</feature>
<protein>
    <recommendedName>
        <fullName evidence="5">VQ domain-containing protein</fullName>
    </recommendedName>
</protein>
<dbReference type="InterPro" id="IPR008889">
    <property type="entry name" value="VQ"/>
</dbReference>
<gene>
    <name evidence="6" type="ORF">MUK42_13906</name>
</gene>
<organism evidence="6 7">
    <name type="scientific">Musa troglodytarum</name>
    <name type="common">fe'i banana</name>
    <dbReference type="NCBI Taxonomy" id="320322"/>
    <lineage>
        <taxon>Eukaryota</taxon>
        <taxon>Viridiplantae</taxon>
        <taxon>Streptophyta</taxon>
        <taxon>Embryophyta</taxon>
        <taxon>Tracheophyta</taxon>
        <taxon>Spermatophyta</taxon>
        <taxon>Magnoliopsida</taxon>
        <taxon>Liliopsida</taxon>
        <taxon>Zingiberales</taxon>
        <taxon>Musaceae</taxon>
        <taxon>Musa</taxon>
    </lineage>
</organism>
<dbReference type="OrthoDB" id="678085at2759"/>
<evidence type="ECO:0000256" key="1">
    <source>
        <dbReference type="ARBA" id="ARBA00004123"/>
    </source>
</evidence>
<feature type="compositionally biased region" description="Pro residues" evidence="4">
    <location>
        <begin position="261"/>
        <end position="271"/>
    </location>
</feature>
<evidence type="ECO:0000313" key="7">
    <source>
        <dbReference type="Proteomes" id="UP001055439"/>
    </source>
</evidence>